<reference evidence="1 2" key="1">
    <citation type="submission" date="2008-07" db="EMBL/GenBank/DDBJ databases">
        <authorList>
            <person name="El-Sayed N."/>
            <person name="Caler E."/>
            <person name="Inman J."/>
            <person name="Amedeo P."/>
            <person name="Hass B."/>
            <person name="Wortman J."/>
        </authorList>
    </citation>
    <scope>NUCLEOTIDE SEQUENCE [LARGE SCALE GENOMIC DNA]</scope>
    <source>
        <strain evidence="2">ATCC 50983 / TXsc</strain>
    </source>
</reference>
<dbReference type="OrthoDB" id="6150661at2759"/>
<sequence>MVYGIRRARQAAMAWAEKGELTLAAAKKELWIPGGDLTREIVKFKMPEMCSKVKAKVKWLGLTMSSTPSGTICFRAHAEEALERGTKGLRAYAPLCRRQYGLSEEVLKALWHRVIIPKICYGAELWGQLATYAWFVKKVGEDSHDGGEVGLADATVHAWSPYRTGYDMGQD</sequence>
<accession>C5KVV8</accession>
<protein>
    <submittedName>
        <fullName evidence="1">Uncharacterized protein</fullName>
    </submittedName>
</protein>
<proteinExistence type="predicted"/>
<name>C5KVV8_PERM5</name>
<keyword evidence="2" id="KW-1185">Reference proteome</keyword>
<dbReference type="InParanoid" id="C5KVV8"/>
<organism evidence="2">
    <name type="scientific">Perkinsus marinus (strain ATCC 50983 / TXsc)</name>
    <dbReference type="NCBI Taxonomy" id="423536"/>
    <lineage>
        <taxon>Eukaryota</taxon>
        <taxon>Sar</taxon>
        <taxon>Alveolata</taxon>
        <taxon>Perkinsozoa</taxon>
        <taxon>Perkinsea</taxon>
        <taxon>Perkinsida</taxon>
        <taxon>Perkinsidae</taxon>
        <taxon>Perkinsus</taxon>
    </lineage>
</organism>
<evidence type="ECO:0000313" key="2">
    <source>
        <dbReference type="Proteomes" id="UP000007800"/>
    </source>
</evidence>
<gene>
    <name evidence="1" type="ORF">Pmar_PMAR019354</name>
</gene>
<dbReference type="Proteomes" id="UP000007800">
    <property type="component" value="Unassembled WGS sequence"/>
</dbReference>
<evidence type="ECO:0000313" key="1">
    <source>
        <dbReference type="EMBL" id="EER11385.1"/>
    </source>
</evidence>
<dbReference type="RefSeq" id="XP_002779590.1">
    <property type="nucleotide sequence ID" value="XM_002779544.1"/>
</dbReference>
<dbReference type="GeneID" id="9046720"/>
<dbReference type="EMBL" id="GG676741">
    <property type="protein sequence ID" value="EER11385.1"/>
    <property type="molecule type" value="Genomic_DNA"/>
</dbReference>
<dbReference type="AlphaFoldDB" id="C5KVV8"/>